<accession>A0A4Y9LHY6</accession>
<evidence type="ECO:0000313" key="1">
    <source>
        <dbReference type="EMBL" id="TFV41352.1"/>
    </source>
</evidence>
<reference evidence="1 2" key="1">
    <citation type="submission" date="2019-03" db="EMBL/GenBank/DDBJ databases">
        <title>Bradyrhizobium diversity isolated from nodules of Chamaecrista fasciculata.</title>
        <authorList>
            <person name="Klepa M.S."/>
            <person name="Urquiaga M.O."/>
            <person name="Hungria M."/>
            <person name="Delamuta J.R."/>
        </authorList>
    </citation>
    <scope>NUCLEOTIDE SEQUENCE [LARGE SCALE GENOMIC DNA]</scope>
    <source>
        <strain evidence="1 2">CNPSo 3448</strain>
    </source>
</reference>
<gene>
    <name evidence="1" type="ORF">E4K65_36265</name>
</gene>
<keyword evidence="2" id="KW-1185">Reference proteome</keyword>
<comment type="caution">
    <text evidence="1">The sequence shown here is derived from an EMBL/GenBank/DDBJ whole genome shotgun (WGS) entry which is preliminary data.</text>
</comment>
<name>A0A4Y9LHY6_9BRAD</name>
<dbReference type="EMBL" id="SPQT01000029">
    <property type="protein sequence ID" value="TFV41352.1"/>
    <property type="molecule type" value="Genomic_DNA"/>
</dbReference>
<evidence type="ECO:0000313" key="2">
    <source>
        <dbReference type="Proteomes" id="UP000297966"/>
    </source>
</evidence>
<organism evidence="1 2">
    <name type="scientific">Bradyrhizobium niftali</name>
    <dbReference type="NCBI Taxonomy" id="2560055"/>
    <lineage>
        <taxon>Bacteria</taxon>
        <taxon>Pseudomonadati</taxon>
        <taxon>Pseudomonadota</taxon>
        <taxon>Alphaproteobacteria</taxon>
        <taxon>Hyphomicrobiales</taxon>
        <taxon>Nitrobacteraceae</taxon>
        <taxon>Bradyrhizobium</taxon>
    </lineage>
</organism>
<protein>
    <submittedName>
        <fullName evidence="1">Uncharacterized protein</fullName>
    </submittedName>
</protein>
<dbReference type="RefSeq" id="WP_135178177.1">
    <property type="nucleotide sequence ID" value="NZ_JBIYER010000001.1"/>
</dbReference>
<dbReference type="Proteomes" id="UP000297966">
    <property type="component" value="Unassembled WGS sequence"/>
</dbReference>
<dbReference type="OrthoDB" id="8239679at2"/>
<sequence length="86" mass="9293">MRFFMFLLIGIIGLASVETVSARSCTEQGALCVSWAKANVPDAVRQSAAMGICREELPKCRARCKAGNKYFVGIGGSNQYPIDTCN</sequence>
<dbReference type="AlphaFoldDB" id="A0A4Y9LHY6"/>
<proteinExistence type="predicted"/>